<organism evidence="2 3">
    <name type="scientific">Microbacterium ulmi</name>
    <dbReference type="NCBI Taxonomy" id="179095"/>
    <lineage>
        <taxon>Bacteria</taxon>
        <taxon>Bacillati</taxon>
        <taxon>Actinomycetota</taxon>
        <taxon>Actinomycetes</taxon>
        <taxon>Micrococcales</taxon>
        <taxon>Microbacteriaceae</taxon>
        <taxon>Microbacterium</taxon>
    </lineage>
</organism>
<gene>
    <name evidence="2" type="ORF">HLA99_06820</name>
</gene>
<feature type="chain" id="PRO_5038896789" evidence="1">
    <location>
        <begin position="20"/>
        <end position="190"/>
    </location>
</feature>
<evidence type="ECO:0000256" key="1">
    <source>
        <dbReference type="SAM" id="SignalP"/>
    </source>
</evidence>
<keyword evidence="3" id="KW-1185">Reference proteome</keyword>
<dbReference type="PROSITE" id="PS51257">
    <property type="entry name" value="PROKAR_LIPOPROTEIN"/>
    <property type="match status" value="1"/>
</dbReference>
<sequence length="190" mass="19655">MTSKLRALALVVPAALAIALTGCTGSPSGATTQPTADPSETVTTEVGLVVHTPCHGDEGVTVVVDTGSLEVGSDPSQVACVITDEPIRAADALLFAHIETQGTKDYPDQIVCRVDGVPSEDTALTADDGTVAYETCASMPPAFAYWSLWVRPAGGEWGYAEEGLSTLELEPGESLQLLFVLNDEPAAPAP</sequence>
<dbReference type="RefSeq" id="WP_167035372.1">
    <property type="nucleotide sequence ID" value="NZ_BAAANA010000002.1"/>
</dbReference>
<name>A0A7Y2M0J6_9MICO</name>
<accession>A0A7Y2M0J6</accession>
<feature type="signal peptide" evidence="1">
    <location>
        <begin position="1"/>
        <end position="19"/>
    </location>
</feature>
<dbReference type="AlphaFoldDB" id="A0A7Y2M0J6"/>
<comment type="caution">
    <text evidence="2">The sequence shown here is derived from an EMBL/GenBank/DDBJ whole genome shotgun (WGS) entry which is preliminary data.</text>
</comment>
<protein>
    <submittedName>
        <fullName evidence="2">Uncharacterized protein</fullName>
    </submittedName>
</protein>
<keyword evidence="1" id="KW-0732">Signal</keyword>
<dbReference type="Proteomes" id="UP000543598">
    <property type="component" value="Unassembled WGS sequence"/>
</dbReference>
<evidence type="ECO:0000313" key="2">
    <source>
        <dbReference type="EMBL" id="NNH03564.1"/>
    </source>
</evidence>
<evidence type="ECO:0000313" key="3">
    <source>
        <dbReference type="Proteomes" id="UP000543598"/>
    </source>
</evidence>
<proteinExistence type="predicted"/>
<dbReference type="EMBL" id="JABEMB010000007">
    <property type="protein sequence ID" value="NNH03564.1"/>
    <property type="molecule type" value="Genomic_DNA"/>
</dbReference>
<reference evidence="2 3" key="1">
    <citation type="submission" date="2020-05" db="EMBL/GenBank/DDBJ databases">
        <title>MicrobeNet Type strains.</title>
        <authorList>
            <person name="Nicholson A.C."/>
        </authorList>
    </citation>
    <scope>NUCLEOTIDE SEQUENCE [LARGE SCALE GENOMIC DNA]</scope>
    <source>
        <strain evidence="2 3">JCM 14282</strain>
    </source>
</reference>